<dbReference type="InterPro" id="IPR003607">
    <property type="entry name" value="HD/PDEase_dom"/>
</dbReference>
<dbReference type="Gene3D" id="1.10.3210.10">
    <property type="entry name" value="Hypothetical protein af1432"/>
    <property type="match status" value="1"/>
</dbReference>
<evidence type="ECO:0000313" key="3">
    <source>
        <dbReference type="Proteomes" id="UP000199533"/>
    </source>
</evidence>
<dbReference type="RefSeq" id="WP_211753393.1">
    <property type="nucleotide sequence ID" value="NZ_FOSP01000011.1"/>
</dbReference>
<dbReference type="SMART" id="SM00471">
    <property type="entry name" value="HDc"/>
    <property type="match status" value="1"/>
</dbReference>
<dbReference type="Pfam" id="PF13487">
    <property type="entry name" value="HD_5"/>
    <property type="match status" value="1"/>
</dbReference>
<accession>A0A1I4B5L3</accession>
<evidence type="ECO:0000259" key="1">
    <source>
        <dbReference type="PROSITE" id="PS51832"/>
    </source>
</evidence>
<organism evidence="2 3">
    <name type="scientific">Nitrosomonas aestuarii</name>
    <dbReference type="NCBI Taxonomy" id="52441"/>
    <lineage>
        <taxon>Bacteria</taxon>
        <taxon>Pseudomonadati</taxon>
        <taxon>Pseudomonadota</taxon>
        <taxon>Betaproteobacteria</taxon>
        <taxon>Nitrosomonadales</taxon>
        <taxon>Nitrosomonadaceae</taxon>
        <taxon>Nitrosomonas</taxon>
    </lineage>
</organism>
<dbReference type="EMBL" id="FOSP01000011">
    <property type="protein sequence ID" value="SFK63650.1"/>
    <property type="molecule type" value="Genomic_DNA"/>
</dbReference>
<dbReference type="SUPFAM" id="SSF109604">
    <property type="entry name" value="HD-domain/PDEase-like"/>
    <property type="match status" value="1"/>
</dbReference>
<reference evidence="3" key="1">
    <citation type="submission" date="2016-10" db="EMBL/GenBank/DDBJ databases">
        <authorList>
            <person name="Varghese N."/>
            <person name="Submissions S."/>
        </authorList>
    </citation>
    <scope>NUCLEOTIDE SEQUENCE [LARGE SCALE GENOMIC DNA]</scope>
    <source>
        <strain evidence="3">Nm69</strain>
    </source>
</reference>
<dbReference type="PANTHER" id="PTHR45228:SF1">
    <property type="entry name" value="CYCLIC DI-GMP PHOSPHODIESTERASE TM_0186"/>
    <property type="match status" value="1"/>
</dbReference>
<dbReference type="Proteomes" id="UP000199533">
    <property type="component" value="Unassembled WGS sequence"/>
</dbReference>
<feature type="domain" description="HD-GYP" evidence="1">
    <location>
        <begin position="28"/>
        <end position="217"/>
    </location>
</feature>
<dbReference type="PANTHER" id="PTHR45228">
    <property type="entry name" value="CYCLIC DI-GMP PHOSPHODIESTERASE TM_0186-RELATED"/>
    <property type="match status" value="1"/>
</dbReference>
<dbReference type="InterPro" id="IPR037522">
    <property type="entry name" value="HD_GYP_dom"/>
</dbReference>
<dbReference type="InterPro" id="IPR052020">
    <property type="entry name" value="Cyclic_di-GMP/3'3'-cGAMP_PDE"/>
</dbReference>
<gene>
    <name evidence="2" type="ORF">SAMN05216302_101127</name>
</gene>
<sequence>MKNNCNIKSQEICLVKNHENPALICNSILVEIDSIQKFISSIIEERYPDLNEHQTRISKNAALFAQHIGLSQQDNECLIIGASVHDIGKMSISDYILNKPAPLSRSEFSLVKQHCEYGYNLLTPLKLCSSITEIVLYHHENYDGSGYPEGLSNEDIPLLARMVRILDSYDALTMDRPYHKGVSSKNALKIMKQDMNCYDPYLLDSFSKVIEKHKIIQ</sequence>
<keyword evidence="3" id="KW-1185">Reference proteome</keyword>
<dbReference type="GO" id="GO:0008081">
    <property type="term" value="F:phosphoric diester hydrolase activity"/>
    <property type="evidence" value="ECO:0007669"/>
    <property type="project" value="UniProtKB-ARBA"/>
</dbReference>
<dbReference type="CDD" id="cd00077">
    <property type="entry name" value="HDc"/>
    <property type="match status" value="1"/>
</dbReference>
<dbReference type="PROSITE" id="PS51832">
    <property type="entry name" value="HD_GYP"/>
    <property type="match status" value="1"/>
</dbReference>
<proteinExistence type="predicted"/>
<dbReference type="AlphaFoldDB" id="A0A1I4B5L3"/>
<evidence type="ECO:0000313" key="2">
    <source>
        <dbReference type="EMBL" id="SFK63650.1"/>
    </source>
</evidence>
<protein>
    <submittedName>
        <fullName evidence="2">HD domain-containing protein</fullName>
    </submittedName>
</protein>
<dbReference type="STRING" id="52441.SAMN05216302_101127"/>
<name>A0A1I4B5L3_9PROT</name>